<keyword evidence="3 4" id="KW-0408">Iron</keyword>
<dbReference type="PROSITE" id="PS51471">
    <property type="entry name" value="FE2OG_OXY"/>
    <property type="match status" value="1"/>
</dbReference>
<dbReference type="PROSITE" id="PS00758">
    <property type="entry name" value="ARGE_DAPE_CPG2_1"/>
    <property type="match status" value="1"/>
</dbReference>
<dbReference type="InterPro" id="IPR044861">
    <property type="entry name" value="IPNS-like_FE2OG_OXY"/>
</dbReference>
<dbReference type="Proteomes" id="UP000822688">
    <property type="component" value="Chromosome 9"/>
</dbReference>
<sequence>MRGDEVVIQGEVLAEMRVMEGDAEVKDNGVSDLGKDDMVKNEVVENNRLLKGEEMKHGDAEVTMGYGVPEIDLSRVFSGDGENRRAVGKAMVEAWRTWGAFLVVNHGVDQSVVEGAREQGMRVFALPMDNKLQAWREEGKFAGYGNGAGSKTTHSADIGSESFRVAYPGADITNFAQKLWPGNCETFCEDYEAYIAASQKLTVQLVELLSEGLSEEDGSHINSYFREPCVGSVRLNYYPASATIGLPAHTDVAAFVLLHQCDGGEGLQVEKNGQWVTVQARSDAFVVIMGTVYQILTNGEYKAGRHRAIKGGNKDRLSMVFSLWPNPSLPMSPAPSFLAAHKQRLLYKPLTFPEFWDAREADLLNPLKCIAVDAD</sequence>
<gene>
    <name evidence="6" type="ORF">KC19_9G078000</name>
</gene>
<reference evidence="6" key="1">
    <citation type="submission" date="2020-06" db="EMBL/GenBank/DDBJ databases">
        <title>WGS assembly of Ceratodon purpureus strain R40.</title>
        <authorList>
            <person name="Carey S.B."/>
            <person name="Jenkins J."/>
            <person name="Shu S."/>
            <person name="Lovell J.T."/>
            <person name="Sreedasyam A."/>
            <person name="Maumus F."/>
            <person name="Tiley G.P."/>
            <person name="Fernandez-Pozo N."/>
            <person name="Barry K."/>
            <person name="Chen C."/>
            <person name="Wang M."/>
            <person name="Lipzen A."/>
            <person name="Daum C."/>
            <person name="Saski C.A."/>
            <person name="Payton A.C."/>
            <person name="Mcbreen J.C."/>
            <person name="Conrad R.E."/>
            <person name="Kollar L.M."/>
            <person name="Olsson S."/>
            <person name="Huttunen S."/>
            <person name="Landis J.B."/>
            <person name="Wickett N.J."/>
            <person name="Johnson M.G."/>
            <person name="Rensing S.A."/>
            <person name="Grimwood J."/>
            <person name="Schmutz J."/>
            <person name="Mcdaniel S.F."/>
        </authorList>
    </citation>
    <scope>NUCLEOTIDE SEQUENCE</scope>
    <source>
        <strain evidence="6">R40</strain>
    </source>
</reference>
<dbReference type="Pfam" id="PF14226">
    <property type="entry name" value="DIOX_N"/>
    <property type="match status" value="1"/>
</dbReference>
<comment type="caution">
    <text evidence="6">The sequence shown here is derived from an EMBL/GenBank/DDBJ whole genome shotgun (WGS) entry which is preliminary data.</text>
</comment>
<dbReference type="Gene3D" id="2.60.120.330">
    <property type="entry name" value="B-lactam Antibiotic, Isopenicillin N Synthase, Chain"/>
    <property type="match status" value="1"/>
</dbReference>
<keyword evidence="2" id="KW-0378">Hydrolase</keyword>
<dbReference type="PANTHER" id="PTHR47990">
    <property type="entry name" value="2-OXOGLUTARATE (2OG) AND FE(II)-DEPENDENT OXYGENASE SUPERFAMILY PROTEIN-RELATED"/>
    <property type="match status" value="1"/>
</dbReference>
<evidence type="ECO:0000256" key="4">
    <source>
        <dbReference type="RuleBase" id="RU003682"/>
    </source>
</evidence>
<proteinExistence type="inferred from homology"/>
<feature type="domain" description="Fe2OG dioxygenase" evidence="5">
    <location>
        <begin position="229"/>
        <end position="327"/>
    </location>
</feature>
<dbReference type="Pfam" id="PF03171">
    <property type="entry name" value="2OG-FeII_Oxy"/>
    <property type="match status" value="1"/>
</dbReference>
<dbReference type="EMBL" id="CM026430">
    <property type="protein sequence ID" value="KAG0561610.1"/>
    <property type="molecule type" value="Genomic_DNA"/>
</dbReference>
<organism evidence="6 7">
    <name type="scientific">Ceratodon purpureus</name>
    <name type="common">Fire moss</name>
    <name type="synonym">Dicranum purpureum</name>
    <dbReference type="NCBI Taxonomy" id="3225"/>
    <lineage>
        <taxon>Eukaryota</taxon>
        <taxon>Viridiplantae</taxon>
        <taxon>Streptophyta</taxon>
        <taxon>Embryophyta</taxon>
        <taxon>Bryophyta</taxon>
        <taxon>Bryophytina</taxon>
        <taxon>Bryopsida</taxon>
        <taxon>Dicranidae</taxon>
        <taxon>Pseudoditrichales</taxon>
        <taxon>Ditrichaceae</taxon>
        <taxon>Ceratodon</taxon>
    </lineage>
</organism>
<accession>A0A8T0GRJ1</accession>
<name>A0A8T0GRJ1_CERPU</name>
<dbReference type="InterPro" id="IPR050231">
    <property type="entry name" value="Iron_ascorbate_oxido_reductase"/>
</dbReference>
<dbReference type="InterPro" id="IPR027443">
    <property type="entry name" value="IPNS-like_sf"/>
</dbReference>
<dbReference type="SUPFAM" id="SSF51197">
    <property type="entry name" value="Clavaminate synthase-like"/>
    <property type="match status" value="1"/>
</dbReference>
<evidence type="ECO:0000256" key="2">
    <source>
        <dbReference type="ARBA" id="ARBA00022801"/>
    </source>
</evidence>
<keyword evidence="1 4" id="KW-0479">Metal-binding</keyword>
<evidence type="ECO:0000256" key="1">
    <source>
        <dbReference type="ARBA" id="ARBA00022723"/>
    </source>
</evidence>
<dbReference type="GO" id="GO:0046872">
    <property type="term" value="F:metal ion binding"/>
    <property type="evidence" value="ECO:0007669"/>
    <property type="project" value="UniProtKB-KW"/>
</dbReference>
<dbReference type="InterPro" id="IPR005123">
    <property type="entry name" value="Oxoglu/Fe-dep_dioxygenase_dom"/>
</dbReference>
<evidence type="ECO:0000313" key="6">
    <source>
        <dbReference type="EMBL" id="KAG0561610.1"/>
    </source>
</evidence>
<evidence type="ECO:0000259" key="5">
    <source>
        <dbReference type="PROSITE" id="PS51471"/>
    </source>
</evidence>
<keyword evidence="4" id="KW-0560">Oxidoreductase</keyword>
<dbReference type="InterPro" id="IPR026992">
    <property type="entry name" value="DIOX_N"/>
</dbReference>
<evidence type="ECO:0000313" key="7">
    <source>
        <dbReference type="Proteomes" id="UP000822688"/>
    </source>
</evidence>
<dbReference type="AlphaFoldDB" id="A0A8T0GRJ1"/>
<dbReference type="GO" id="GO:0016491">
    <property type="term" value="F:oxidoreductase activity"/>
    <property type="evidence" value="ECO:0007669"/>
    <property type="project" value="UniProtKB-KW"/>
</dbReference>
<evidence type="ECO:0000256" key="3">
    <source>
        <dbReference type="ARBA" id="ARBA00023004"/>
    </source>
</evidence>
<protein>
    <recommendedName>
        <fullName evidence="5">Fe2OG dioxygenase domain-containing protein</fullName>
    </recommendedName>
</protein>
<keyword evidence="7" id="KW-1185">Reference proteome</keyword>
<dbReference type="InterPro" id="IPR001261">
    <property type="entry name" value="ArgE/DapE_CS"/>
</dbReference>
<comment type="similarity">
    <text evidence="4">Belongs to the iron/ascorbate-dependent oxidoreductase family.</text>
</comment>